<dbReference type="SUPFAM" id="SSF55718">
    <property type="entry name" value="SCP-like"/>
    <property type="match status" value="1"/>
</dbReference>
<evidence type="ECO:0000313" key="5">
    <source>
        <dbReference type="EMBL" id="MCH1627357.1"/>
    </source>
</evidence>
<keyword evidence="2" id="KW-0521">NADP</keyword>
<feature type="domain" description="SCP2" evidence="4">
    <location>
        <begin position="23"/>
        <end position="113"/>
    </location>
</feature>
<dbReference type="EMBL" id="JAKTTI010000039">
    <property type="protein sequence ID" value="MCH1627357.1"/>
    <property type="molecule type" value="Genomic_DNA"/>
</dbReference>
<evidence type="ECO:0000256" key="2">
    <source>
        <dbReference type="ARBA" id="ARBA00022857"/>
    </source>
</evidence>
<dbReference type="RefSeq" id="WP_240257275.1">
    <property type="nucleotide sequence ID" value="NZ_JAKTTI010000039.1"/>
</dbReference>
<dbReference type="Proteomes" id="UP001431131">
    <property type="component" value="Unassembled WGS sequence"/>
</dbReference>
<sequence>MSKTINDDSLANVMEKIEEILNENPGPIEGINVVYQFEISGDEEALYQLQLGDSKAKVLIGSELKADCTLKLSFANFRLFLLGKLNGTMAFMTGKLKMNGDIGKALKLESLLQQYNMKDHLS</sequence>
<dbReference type="InterPro" id="IPR036527">
    <property type="entry name" value="SCP2_sterol-bd_dom_sf"/>
</dbReference>
<dbReference type="InterPro" id="IPR051935">
    <property type="entry name" value="HSDL2"/>
</dbReference>
<dbReference type="Gene3D" id="3.30.1050.10">
    <property type="entry name" value="SCP2 sterol-binding domain"/>
    <property type="match status" value="1"/>
</dbReference>
<keyword evidence="6" id="KW-1185">Reference proteome</keyword>
<accession>A0AAW5EBL1</accession>
<dbReference type="InterPro" id="IPR003033">
    <property type="entry name" value="SCP2_sterol-bd_dom"/>
</dbReference>
<evidence type="ECO:0000313" key="6">
    <source>
        <dbReference type="Proteomes" id="UP001431131"/>
    </source>
</evidence>
<evidence type="ECO:0000259" key="4">
    <source>
        <dbReference type="Pfam" id="PF02036"/>
    </source>
</evidence>
<proteinExistence type="inferred from homology"/>
<gene>
    <name evidence="5" type="ORF">MJG50_18640</name>
</gene>
<evidence type="ECO:0000256" key="1">
    <source>
        <dbReference type="ARBA" id="ARBA00006484"/>
    </source>
</evidence>
<dbReference type="GO" id="GO:0016491">
    <property type="term" value="F:oxidoreductase activity"/>
    <property type="evidence" value="ECO:0007669"/>
    <property type="project" value="UniProtKB-KW"/>
</dbReference>
<dbReference type="PANTHER" id="PTHR42808:SF3">
    <property type="entry name" value="HYDROXYSTEROID DEHYDROGENASE-LIKE PROTEIN 2"/>
    <property type="match status" value="1"/>
</dbReference>
<comment type="similarity">
    <text evidence="1">Belongs to the short-chain dehydrogenases/reductases (SDR) family.</text>
</comment>
<reference evidence="5" key="1">
    <citation type="submission" date="2022-02" db="EMBL/GenBank/DDBJ databases">
        <title>Fredinandcohnia quinoae sp. nov. isolated from Chenopodium quinoa seeds.</title>
        <authorList>
            <person name="Saati-Santamaria Z."/>
            <person name="Flores-Felix J.D."/>
            <person name="Igual J.M."/>
            <person name="Velazquez E."/>
            <person name="Garcia-Fraile P."/>
            <person name="Martinez-Molina E."/>
        </authorList>
    </citation>
    <scope>NUCLEOTIDE SEQUENCE</scope>
    <source>
        <strain evidence="5">SECRCQ15</strain>
    </source>
</reference>
<dbReference type="Pfam" id="PF02036">
    <property type="entry name" value="SCP2"/>
    <property type="match status" value="1"/>
</dbReference>
<evidence type="ECO:0000256" key="3">
    <source>
        <dbReference type="ARBA" id="ARBA00023002"/>
    </source>
</evidence>
<keyword evidence="3" id="KW-0560">Oxidoreductase</keyword>
<name>A0AAW5EBL1_9BACI</name>
<organism evidence="5 6">
    <name type="scientific">Fredinandcohnia quinoae</name>
    <dbReference type="NCBI Taxonomy" id="2918902"/>
    <lineage>
        <taxon>Bacteria</taxon>
        <taxon>Bacillati</taxon>
        <taxon>Bacillota</taxon>
        <taxon>Bacilli</taxon>
        <taxon>Bacillales</taxon>
        <taxon>Bacillaceae</taxon>
        <taxon>Fredinandcohnia</taxon>
    </lineage>
</organism>
<protein>
    <submittedName>
        <fullName evidence="5">SCP2 sterol-binding domain-containing protein</fullName>
    </submittedName>
</protein>
<dbReference type="AlphaFoldDB" id="A0AAW5EBL1"/>
<comment type="caution">
    <text evidence="5">The sequence shown here is derived from an EMBL/GenBank/DDBJ whole genome shotgun (WGS) entry which is preliminary data.</text>
</comment>
<dbReference type="PANTHER" id="PTHR42808">
    <property type="entry name" value="HYDROXYSTEROID DEHYDROGENASE-LIKE PROTEIN 2"/>
    <property type="match status" value="1"/>
</dbReference>